<gene>
    <name evidence="4" type="ORF">GCM10009038_15880</name>
</gene>
<evidence type="ECO:0000256" key="2">
    <source>
        <dbReference type="SAM" id="SignalP"/>
    </source>
</evidence>
<evidence type="ECO:0000259" key="3">
    <source>
        <dbReference type="Pfam" id="PF07995"/>
    </source>
</evidence>
<evidence type="ECO:0000313" key="5">
    <source>
        <dbReference type="Proteomes" id="UP000646745"/>
    </source>
</evidence>
<dbReference type="Gene3D" id="2.120.10.30">
    <property type="entry name" value="TolB, C-terminal domain"/>
    <property type="match status" value="1"/>
</dbReference>
<accession>A0ABQ3DX05</accession>
<dbReference type="InterPro" id="IPR011042">
    <property type="entry name" value="6-blade_b-propeller_TolB-like"/>
</dbReference>
<dbReference type="SUPFAM" id="SSF50952">
    <property type="entry name" value="Soluble quinoprotein glucose dehydrogenase"/>
    <property type="match status" value="1"/>
</dbReference>
<reference evidence="5" key="1">
    <citation type="journal article" date="2019" name="Int. J. Syst. Evol. Microbiol.">
        <title>The Global Catalogue of Microorganisms (GCM) 10K type strain sequencing project: providing services to taxonomists for standard genome sequencing and annotation.</title>
        <authorList>
            <consortium name="The Broad Institute Genomics Platform"/>
            <consortium name="The Broad Institute Genome Sequencing Center for Infectious Disease"/>
            <person name="Wu L."/>
            <person name="Ma J."/>
        </authorList>
    </citation>
    <scope>NUCLEOTIDE SEQUENCE [LARGE SCALE GENOMIC DNA]</scope>
    <source>
        <strain evidence="5">KCTC 32998</strain>
    </source>
</reference>
<feature type="signal peptide" evidence="2">
    <location>
        <begin position="1"/>
        <end position="23"/>
    </location>
</feature>
<sequence length="408" mass="43718">MLRTLMTSSSTALLLGFSLDALAQHTANEPVPTPPPNATDQTPAFEGQTRAPSLGEPPALEITPIAEGLDHPWGLAFLDSDTALVTERPGRLRAVDLAAGTLSDPVAGVPTVDARGQGGLLDVSLHPDFADNRRVYLSYAEARGDGANGTSVARGVLSQDHSRLEDVEVIFRQTPAWVSTKHFGSRLVWDDAGRLYVTLGERSLTEPRQLAQQTDSYLGKVVRVLEDGSTPEDNPFANGSDGAPAVWSYGHRNIQGAAWQSESGRLWTIEHGPRGGDELNVPAAGKNYGWPVITYGEDYSGAPIGDGITAQSGMEQPVYYWDPVIAPGDMTFYHGERFPDWQGDILIASLSPGGVVRLTLDGDRVAGEQRMLESLGRVRDVDTGPEGALWLLTDASDGALIRVTPEEG</sequence>
<dbReference type="Proteomes" id="UP000646745">
    <property type="component" value="Unassembled WGS sequence"/>
</dbReference>
<dbReference type="InterPro" id="IPR012938">
    <property type="entry name" value="Glc/Sorbosone_DH"/>
</dbReference>
<evidence type="ECO:0000256" key="1">
    <source>
        <dbReference type="SAM" id="MobiDB-lite"/>
    </source>
</evidence>
<evidence type="ECO:0000313" key="4">
    <source>
        <dbReference type="EMBL" id="GHB17772.1"/>
    </source>
</evidence>
<feature type="region of interest" description="Disordered" evidence="1">
    <location>
        <begin position="26"/>
        <end position="55"/>
    </location>
</feature>
<dbReference type="PANTHER" id="PTHR19328:SF75">
    <property type="entry name" value="ALDOSE SUGAR DEHYDROGENASE YLII"/>
    <property type="match status" value="1"/>
</dbReference>
<dbReference type="Pfam" id="PF07995">
    <property type="entry name" value="GSDH"/>
    <property type="match status" value="1"/>
</dbReference>
<feature type="chain" id="PRO_5045125784" evidence="2">
    <location>
        <begin position="24"/>
        <end position="408"/>
    </location>
</feature>
<keyword evidence="2" id="KW-0732">Signal</keyword>
<proteinExistence type="predicted"/>
<comment type="caution">
    <text evidence="4">The sequence shown here is derived from an EMBL/GenBank/DDBJ whole genome shotgun (WGS) entry which is preliminary data.</text>
</comment>
<dbReference type="InterPro" id="IPR011041">
    <property type="entry name" value="Quinoprot_gluc/sorb_DH_b-prop"/>
</dbReference>
<keyword evidence="5" id="KW-1185">Reference proteome</keyword>
<name>A0ABQ3DX05_9GAMM</name>
<dbReference type="PANTHER" id="PTHR19328">
    <property type="entry name" value="HEDGEHOG-INTERACTING PROTEIN"/>
    <property type="match status" value="1"/>
</dbReference>
<dbReference type="EMBL" id="BMZI01000003">
    <property type="protein sequence ID" value="GHB17772.1"/>
    <property type="molecule type" value="Genomic_DNA"/>
</dbReference>
<organism evidence="4 5">
    <name type="scientific">Salinicola rhizosphaerae</name>
    <dbReference type="NCBI Taxonomy" id="1443141"/>
    <lineage>
        <taxon>Bacteria</taxon>
        <taxon>Pseudomonadati</taxon>
        <taxon>Pseudomonadota</taxon>
        <taxon>Gammaproteobacteria</taxon>
        <taxon>Oceanospirillales</taxon>
        <taxon>Halomonadaceae</taxon>
        <taxon>Salinicola</taxon>
    </lineage>
</organism>
<dbReference type="RefSeq" id="WP_229808994.1">
    <property type="nucleotide sequence ID" value="NZ_BMZI01000003.1"/>
</dbReference>
<protein>
    <submittedName>
        <fullName evidence="4">Glucose dehydrogenase</fullName>
    </submittedName>
</protein>
<feature type="domain" description="Glucose/Sorbosone dehydrogenase" evidence="3">
    <location>
        <begin position="69"/>
        <end position="402"/>
    </location>
</feature>